<accession>A0A3E1Q7V3</accession>
<reference evidence="2 3" key="1">
    <citation type="journal article" date="2007" name="Int. J. Syst. Evol. Microbiol.">
        <title>Marixanthomonas ophiurae gen. nov., sp. nov., a marine bacterium of the family Flavobacteriaceae isolated from a deep-sea brittle star.</title>
        <authorList>
            <person name="Romanenko L.A."/>
            <person name="Uchino M."/>
            <person name="Frolova G.M."/>
            <person name="Mikhailov V.V."/>
        </authorList>
    </citation>
    <scope>NUCLEOTIDE SEQUENCE [LARGE SCALE GENOMIC DNA]</scope>
    <source>
        <strain evidence="2 3">KMM 3046</strain>
    </source>
</reference>
<dbReference type="EMBL" id="QVID01000002">
    <property type="protein sequence ID" value="RFN58227.1"/>
    <property type="molecule type" value="Genomic_DNA"/>
</dbReference>
<feature type="region of interest" description="Disordered" evidence="1">
    <location>
        <begin position="1"/>
        <end position="101"/>
    </location>
</feature>
<gene>
    <name evidence="2" type="ORF">DZ858_13425</name>
</gene>
<evidence type="ECO:0000313" key="2">
    <source>
        <dbReference type="EMBL" id="RFN58227.1"/>
    </source>
</evidence>
<evidence type="ECO:0000313" key="3">
    <source>
        <dbReference type="Proteomes" id="UP000261082"/>
    </source>
</evidence>
<evidence type="ECO:0000256" key="1">
    <source>
        <dbReference type="SAM" id="MobiDB-lite"/>
    </source>
</evidence>
<dbReference type="OrthoDB" id="1453481at2"/>
<sequence length="101" mass="11078">MDAKEKKEKGDSKDTTYNSDVTKHDLEVLGQNHIHGDGGDDQQLKERAQKIDFSGKNLDVPGRTKAQKGQGATNLNDEENKLHSQGGDSNENLERDDASKG</sequence>
<dbReference type="Proteomes" id="UP000261082">
    <property type="component" value="Unassembled WGS sequence"/>
</dbReference>
<keyword evidence="3" id="KW-1185">Reference proteome</keyword>
<protein>
    <submittedName>
        <fullName evidence="2">Uncharacterized protein</fullName>
    </submittedName>
</protein>
<comment type="caution">
    <text evidence="2">The sequence shown here is derived from an EMBL/GenBank/DDBJ whole genome shotgun (WGS) entry which is preliminary data.</text>
</comment>
<feature type="compositionally biased region" description="Basic and acidic residues" evidence="1">
    <location>
        <begin position="1"/>
        <end position="14"/>
    </location>
</feature>
<feature type="compositionally biased region" description="Basic and acidic residues" evidence="1">
    <location>
        <begin position="34"/>
        <end position="50"/>
    </location>
</feature>
<name>A0A3E1Q7V3_9FLAO</name>
<dbReference type="RefSeq" id="WP_117160175.1">
    <property type="nucleotide sequence ID" value="NZ_QVID01000002.1"/>
</dbReference>
<dbReference type="AlphaFoldDB" id="A0A3E1Q7V3"/>
<organism evidence="2 3">
    <name type="scientific">Marixanthomonas ophiurae</name>
    <dbReference type="NCBI Taxonomy" id="387659"/>
    <lineage>
        <taxon>Bacteria</taxon>
        <taxon>Pseudomonadati</taxon>
        <taxon>Bacteroidota</taxon>
        <taxon>Flavobacteriia</taxon>
        <taxon>Flavobacteriales</taxon>
        <taxon>Flavobacteriaceae</taxon>
        <taxon>Marixanthomonas</taxon>
    </lineage>
</organism>
<feature type="compositionally biased region" description="Basic and acidic residues" evidence="1">
    <location>
        <begin position="92"/>
        <end position="101"/>
    </location>
</feature>
<proteinExistence type="predicted"/>